<dbReference type="Pfam" id="PF08284">
    <property type="entry name" value="RVP_2"/>
    <property type="match status" value="1"/>
</dbReference>
<dbReference type="SUPFAM" id="SSF56672">
    <property type="entry name" value="DNA/RNA polymerases"/>
    <property type="match status" value="1"/>
</dbReference>
<dbReference type="GeneID" id="107889830"/>
<reference evidence="3" key="2">
    <citation type="submission" date="2025-08" db="UniProtKB">
        <authorList>
            <consortium name="RefSeq"/>
        </authorList>
    </citation>
    <scope>IDENTIFICATION</scope>
</reference>
<keyword evidence="2" id="KW-1185">Reference proteome</keyword>
<protein>
    <recommendedName>
        <fullName evidence="1">Retrotransposon gag domain-containing protein</fullName>
    </recommendedName>
</protein>
<dbReference type="InterPro" id="IPR043502">
    <property type="entry name" value="DNA/RNA_pol_sf"/>
</dbReference>
<evidence type="ECO:0000259" key="1">
    <source>
        <dbReference type="Pfam" id="PF03732"/>
    </source>
</evidence>
<reference evidence="2" key="1">
    <citation type="journal article" date="2020" name="Nat. Genet.">
        <title>Genomic diversifications of five Gossypium allopolyploid species and their impact on cotton improvement.</title>
        <authorList>
            <person name="Chen Z.J."/>
            <person name="Sreedasyam A."/>
            <person name="Ando A."/>
            <person name="Song Q."/>
            <person name="De Santiago L.M."/>
            <person name="Hulse-Kemp A.M."/>
            <person name="Ding M."/>
            <person name="Ye W."/>
            <person name="Kirkbride R.C."/>
            <person name="Jenkins J."/>
            <person name="Plott C."/>
            <person name="Lovell J."/>
            <person name="Lin Y.M."/>
            <person name="Vaughn R."/>
            <person name="Liu B."/>
            <person name="Simpson S."/>
            <person name="Scheffler B.E."/>
            <person name="Wen L."/>
            <person name="Saski C.A."/>
            <person name="Grover C.E."/>
            <person name="Hu G."/>
            <person name="Conover J.L."/>
            <person name="Carlson J.W."/>
            <person name="Shu S."/>
            <person name="Boston L.B."/>
            <person name="Williams M."/>
            <person name="Peterson D.G."/>
            <person name="McGee K."/>
            <person name="Jones D.C."/>
            <person name="Wendel J.F."/>
            <person name="Stelly D.M."/>
            <person name="Grimwood J."/>
            <person name="Schmutz J."/>
        </authorList>
    </citation>
    <scope>NUCLEOTIDE SEQUENCE [LARGE SCALE GENOMIC DNA]</scope>
    <source>
        <strain evidence="2">cv. TM-1</strain>
    </source>
</reference>
<dbReference type="STRING" id="3635.A0A1U8HV39"/>
<name>A0A1U8HV39_GOSHI</name>
<dbReference type="Pfam" id="PF03732">
    <property type="entry name" value="Retrotrans_gag"/>
    <property type="match status" value="1"/>
</dbReference>
<gene>
    <name evidence="3" type="primary">LOC107889830</name>
</gene>
<feature type="domain" description="Retrotransposon gag" evidence="1">
    <location>
        <begin position="67"/>
        <end position="161"/>
    </location>
</feature>
<dbReference type="KEGG" id="ghi:107889830"/>
<sequence>MPNLDTSETPVSPATETRSQDCMVGNDTLFQEMLRILERVTGPNTGFGGRRIIDYLDCALEQKLNGAVSLLRDEAYQWWLTIKEGTQPDRLFWEFFKSAFQGKYGETSYINARRREFLNLTQGDRSMAKYEAEFQRLSCYTRGMVASEYERCVHFKDGLRDNLRVLIAPQKEWEFSVLVENAKIAKVVKRAERQNRDREKEHCIQECSLRAAQIQTLGSGTAQPQRVVQQPLKGCGQAKGGNSMSRAQRVPGKDIGFTHSYVASTVSGNFRILVESTSSDVIILSPLGQSVRISKLYRDVPLEVQGSVFLANLIELPFGEFDLILELPGLPPNRKVKFGIEFLPGTALVSIASYRMASKELTKLKAQLQKLLDRGFIRPSVSP</sequence>
<dbReference type="PaxDb" id="3635-A0A1U8HV39"/>
<evidence type="ECO:0000313" key="2">
    <source>
        <dbReference type="Proteomes" id="UP000818029"/>
    </source>
</evidence>
<dbReference type="AlphaFoldDB" id="A0A1U8HV39"/>
<accession>A0A1U8HV39</accession>
<dbReference type="PANTHER" id="PTHR15503">
    <property type="entry name" value="LDOC1 RELATED"/>
    <property type="match status" value="1"/>
</dbReference>
<proteinExistence type="predicted"/>
<evidence type="ECO:0000313" key="3">
    <source>
        <dbReference type="RefSeq" id="XP_016669871.1"/>
    </source>
</evidence>
<organism evidence="2 3">
    <name type="scientific">Gossypium hirsutum</name>
    <name type="common">Upland cotton</name>
    <name type="synonym">Gossypium mexicanum</name>
    <dbReference type="NCBI Taxonomy" id="3635"/>
    <lineage>
        <taxon>Eukaryota</taxon>
        <taxon>Viridiplantae</taxon>
        <taxon>Streptophyta</taxon>
        <taxon>Embryophyta</taxon>
        <taxon>Tracheophyta</taxon>
        <taxon>Spermatophyta</taxon>
        <taxon>Magnoliopsida</taxon>
        <taxon>eudicotyledons</taxon>
        <taxon>Gunneridae</taxon>
        <taxon>Pentapetalae</taxon>
        <taxon>rosids</taxon>
        <taxon>malvids</taxon>
        <taxon>Malvales</taxon>
        <taxon>Malvaceae</taxon>
        <taxon>Malvoideae</taxon>
        <taxon>Gossypium</taxon>
    </lineage>
</organism>
<dbReference type="InterPro" id="IPR005162">
    <property type="entry name" value="Retrotrans_gag_dom"/>
</dbReference>
<dbReference type="InterPro" id="IPR032567">
    <property type="entry name" value="RTL1-rel"/>
</dbReference>
<dbReference type="PANTHER" id="PTHR15503:SF45">
    <property type="entry name" value="RNA-DIRECTED DNA POLYMERASE HOMOLOG"/>
    <property type="match status" value="1"/>
</dbReference>
<dbReference type="Gene3D" id="3.10.10.10">
    <property type="entry name" value="HIV Type 1 Reverse Transcriptase, subunit A, domain 1"/>
    <property type="match status" value="1"/>
</dbReference>
<dbReference type="RefSeq" id="XP_016669871.1">
    <property type="nucleotide sequence ID" value="XM_016814382.1"/>
</dbReference>
<dbReference type="Proteomes" id="UP000818029">
    <property type="component" value="Chromosome A09"/>
</dbReference>